<organism evidence="6 7">
    <name type="scientific">Candidatus Berkelbacteria bacterium RIFOXYA2_FULL_43_10</name>
    <dbReference type="NCBI Taxonomy" id="1797472"/>
    <lineage>
        <taxon>Bacteria</taxon>
        <taxon>Candidatus Berkelbacteria</taxon>
    </lineage>
</organism>
<dbReference type="HAMAP" id="MF_01341">
    <property type="entry name" value="Ribosomal_uL15"/>
    <property type="match status" value="1"/>
</dbReference>
<gene>
    <name evidence="4" type="primary">rplO</name>
    <name evidence="6" type="ORF">A2215_01500</name>
</gene>
<comment type="subunit">
    <text evidence="4">Part of the 50S ribosomal subunit.</text>
</comment>
<dbReference type="Proteomes" id="UP000178583">
    <property type="component" value="Unassembled WGS sequence"/>
</dbReference>
<evidence type="ECO:0000256" key="5">
    <source>
        <dbReference type="SAM" id="MobiDB-lite"/>
    </source>
</evidence>
<comment type="caution">
    <text evidence="6">The sequence shown here is derived from an EMBL/GenBank/DDBJ whole genome shotgun (WGS) entry which is preliminary data.</text>
</comment>
<dbReference type="AlphaFoldDB" id="A0A1F5EAR9"/>
<dbReference type="GO" id="GO:0006412">
    <property type="term" value="P:translation"/>
    <property type="evidence" value="ECO:0007669"/>
    <property type="project" value="UniProtKB-UniRule"/>
</dbReference>
<dbReference type="NCBIfam" id="TIGR01071">
    <property type="entry name" value="rplO_bact"/>
    <property type="match status" value="1"/>
</dbReference>
<evidence type="ECO:0000256" key="3">
    <source>
        <dbReference type="ARBA" id="ARBA00023274"/>
    </source>
</evidence>
<dbReference type="GO" id="GO:0003735">
    <property type="term" value="F:structural constituent of ribosome"/>
    <property type="evidence" value="ECO:0007669"/>
    <property type="project" value="InterPro"/>
</dbReference>
<evidence type="ECO:0000313" key="7">
    <source>
        <dbReference type="Proteomes" id="UP000178583"/>
    </source>
</evidence>
<accession>A0A1F5EAR9</accession>
<dbReference type="Gene3D" id="3.100.10.10">
    <property type="match status" value="1"/>
</dbReference>
<reference evidence="6 7" key="1">
    <citation type="journal article" date="2016" name="Nat. Commun.">
        <title>Thousands of microbial genomes shed light on interconnected biogeochemical processes in an aquifer system.</title>
        <authorList>
            <person name="Anantharaman K."/>
            <person name="Brown C.T."/>
            <person name="Hug L.A."/>
            <person name="Sharon I."/>
            <person name="Castelle C.J."/>
            <person name="Probst A.J."/>
            <person name="Thomas B.C."/>
            <person name="Singh A."/>
            <person name="Wilkins M.J."/>
            <person name="Karaoz U."/>
            <person name="Brodie E.L."/>
            <person name="Williams K.H."/>
            <person name="Hubbard S.S."/>
            <person name="Banfield J.F."/>
        </authorList>
    </citation>
    <scope>NUCLEOTIDE SEQUENCE [LARGE SCALE GENOMIC DNA]</scope>
</reference>
<feature type="compositionally biased region" description="Gly residues" evidence="5">
    <location>
        <begin position="21"/>
        <end position="33"/>
    </location>
</feature>
<keyword evidence="4" id="KW-0699">rRNA-binding</keyword>
<keyword evidence="2 4" id="KW-0689">Ribosomal protein</keyword>
<dbReference type="PANTHER" id="PTHR12934:SF11">
    <property type="entry name" value="LARGE RIBOSOMAL SUBUNIT PROTEIN UL15M"/>
    <property type="match status" value="1"/>
</dbReference>
<name>A0A1F5EAR9_9BACT</name>
<dbReference type="InterPro" id="IPR030878">
    <property type="entry name" value="Ribosomal_uL15"/>
</dbReference>
<dbReference type="SUPFAM" id="SSF52080">
    <property type="entry name" value="Ribosomal proteins L15p and L18e"/>
    <property type="match status" value="1"/>
</dbReference>
<evidence type="ECO:0000256" key="2">
    <source>
        <dbReference type="ARBA" id="ARBA00022980"/>
    </source>
</evidence>
<dbReference type="STRING" id="1797472.A2215_01500"/>
<comment type="similarity">
    <text evidence="1 4">Belongs to the universal ribosomal protein uL15 family.</text>
</comment>
<dbReference type="InterPro" id="IPR005749">
    <property type="entry name" value="Ribosomal_uL15_bac-type"/>
</dbReference>
<proteinExistence type="inferred from homology"/>
<comment type="function">
    <text evidence="4">Binds to the 23S rRNA.</text>
</comment>
<dbReference type="InterPro" id="IPR036227">
    <property type="entry name" value="Ribosomal_uL15/eL18_sf"/>
</dbReference>
<dbReference type="PANTHER" id="PTHR12934">
    <property type="entry name" value="50S RIBOSOMAL PROTEIN L15"/>
    <property type="match status" value="1"/>
</dbReference>
<sequence>MNKYIQKKLIVKNRKRVGRGISAGGGKTAGRGTKGQKSRAGHNIPNRFEGGQTPLSMRMPKLRGFPHKSSKSKVIRLDQLNAVKGDILTEKSLSDAGLINVGEKYKILANGKTTKRFSSIDVPVSKNVSIILLERNIA</sequence>
<feature type="region of interest" description="Disordered" evidence="5">
    <location>
        <begin position="19"/>
        <end position="70"/>
    </location>
</feature>
<dbReference type="EMBL" id="MEZY01000020">
    <property type="protein sequence ID" value="OGD64376.1"/>
    <property type="molecule type" value="Genomic_DNA"/>
</dbReference>
<dbReference type="GO" id="GO:0019843">
    <property type="term" value="F:rRNA binding"/>
    <property type="evidence" value="ECO:0007669"/>
    <property type="project" value="UniProtKB-UniRule"/>
</dbReference>
<evidence type="ECO:0000313" key="6">
    <source>
        <dbReference type="EMBL" id="OGD64376.1"/>
    </source>
</evidence>
<evidence type="ECO:0000256" key="1">
    <source>
        <dbReference type="ARBA" id="ARBA00007320"/>
    </source>
</evidence>
<keyword evidence="3 4" id="KW-0687">Ribonucleoprotein</keyword>
<protein>
    <recommendedName>
        <fullName evidence="4">Large ribosomal subunit protein uL15</fullName>
    </recommendedName>
</protein>
<feature type="compositionally biased region" description="Basic residues" evidence="5">
    <location>
        <begin position="60"/>
        <end position="70"/>
    </location>
</feature>
<evidence type="ECO:0000256" key="4">
    <source>
        <dbReference type="HAMAP-Rule" id="MF_01341"/>
    </source>
</evidence>
<dbReference type="GO" id="GO:0015934">
    <property type="term" value="C:large ribosomal subunit"/>
    <property type="evidence" value="ECO:0007669"/>
    <property type="project" value="InterPro"/>
</dbReference>
<keyword evidence="4" id="KW-0694">RNA-binding</keyword>